<sequence>MPLDRFVLILVLVILAAGITVWLGTIVFAGISQPWILSLLIPAALIAYVVVRVIRDRMAEGDKYDRTPR</sequence>
<dbReference type="EMBL" id="ONZF01000003">
    <property type="protein sequence ID" value="SPJ23710.1"/>
    <property type="molecule type" value="Genomic_DNA"/>
</dbReference>
<keyword evidence="1" id="KW-1133">Transmembrane helix</keyword>
<evidence type="ECO:0000313" key="2">
    <source>
        <dbReference type="EMBL" id="SPJ23710.1"/>
    </source>
</evidence>
<accession>A0A2R8BU92</accession>
<proteinExistence type="predicted"/>
<evidence type="ECO:0000256" key="1">
    <source>
        <dbReference type="SAM" id="Phobius"/>
    </source>
</evidence>
<protein>
    <submittedName>
        <fullName evidence="2">Uncharacterized protein</fullName>
    </submittedName>
</protein>
<gene>
    <name evidence="2" type="ORF">PAA8504_01525</name>
</gene>
<feature type="transmembrane region" description="Helical" evidence="1">
    <location>
        <begin position="7"/>
        <end position="29"/>
    </location>
</feature>
<reference evidence="2 3" key="1">
    <citation type="submission" date="2018-03" db="EMBL/GenBank/DDBJ databases">
        <authorList>
            <person name="Keele B.F."/>
        </authorList>
    </citation>
    <scope>NUCLEOTIDE SEQUENCE [LARGE SCALE GENOMIC DNA]</scope>
    <source>
        <strain evidence="2 3">CECT 8504</strain>
    </source>
</reference>
<keyword evidence="1" id="KW-0472">Membrane</keyword>
<name>A0A2R8BU92_9RHOB</name>
<feature type="transmembrane region" description="Helical" evidence="1">
    <location>
        <begin position="35"/>
        <end position="54"/>
    </location>
</feature>
<organism evidence="2 3">
    <name type="scientific">Palleronia abyssalis</name>
    <dbReference type="NCBI Taxonomy" id="1501240"/>
    <lineage>
        <taxon>Bacteria</taxon>
        <taxon>Pseudomonadati</taxon>
        <taxon>Pseudomonadota</taxon>
        <taxon>Alphaproteobacteria</taxon>
        <taxon>Rhodobacterales</taxon>
        <taxon>Roseobacteraceae</taxon>
        <taxon>Palleronia</taxon>
    </lineage>
</organism>
<dbReference type="RefSeq" id="WP_108893582.1">
    <property type="nucleotide sequence ID" value="NZ_ONZF01000003.1"/>
</dbReference>
<dbReference type="AlphaFoldDB" id="A0A2R8BU92"/>
<dbReference type="Proteomes" id="UP000244912">
    <property type="component" value="Unassembled WGS sequence"/>
</dbReference>
<keyword evidence="1" id="KW-0812">Transmembrane</keyword>
<keyword evidence="3" id="KW-1185">Reference proteome</keyword>
<evidence type="ECO:0000313" key="3">
    <source>
        <dbReference type="Proteomes" id="UP000244912"/>
    </source>
</evidence>